<reference evidence="1" key="2">
    <citation type="submission" date="2020-09" db="EMBL/GenBank/DDBJ databases">
        <authorList>
            <person name="Sun Q."/>
            <person name="Zhou Y."/>
        </authorList>
    </citation>
    <scope>NUCLEOTIDE SEQUENCE</scope>
    <source>
        <strain evidence="1">CGMCC 1.10998</strain>
    </source>
</reference>
<dbReference type="EMBL" id="BMED01000002">
    <property type="protein sequence ID" value="GGC77419.1"/>
    <property type="molecule type" value="Genomic_DNA"/>
</dbReference>
<dbReference type="Proteomes" id="UP000637423">
    <property type="component" value="Unassembled WGS sequence"/>
</dbReference>
<comment type="caution">
    <text evidence="1">The sequence shown here is derived from an EMBL/GenBank/DDBJ whole genome shotgun (WGS) entry which is preliminary data.</text>
</comment>
<name>A0A916XK83_9BURK</name>
<keyword evidence="2" id="KW-1185">Reference proteome</keyword>
<protein>
    <submittedName>
        <fullName evidence="1">Uncharacterized protein</fullName>
    </submittedName>
</protein>
<proteinExistence type="predicted"/>
<organism evidence="1 2">
    <name type="scientific">Undibacterium terreum</name>
    <dbReference type="NCBI Taxonomy" id="1224302"/>
    <lineage>
        <taxon>Bacteria</taxon>
        <taxon>Pseudomonadati</taxon>
        <taxon>Pseudomonadota</taxon>
        <taxon>Betaproteobacteria</taxon>
        <taxon>Burkholderiales</taxon>
        <taxon>Oxalobacteraceae</taxon>
        <taxon>Undibacterium</taxon>
    </lineage>
</organism>
<accession>A0A916XK83</accession>
<dbReference type="AlphaFoldDB" id="A0A916XK83"/>
<evidence type="ECO:0000313" key="2">
    <source>
        <dbReference type="Proteomes" id="UP000637423"/>
    </source>
</evidence>
<gene>
    <name evidence="1" type="ORF">GCM10011396_25710</name>
</gene>
<evidence type="ECO:0000313" key="1">
    <source>
        <dbReference type="EMBL" id="GGC77419.1"/>
    </source>
</evidence>
<reference evidence="1" key="1">
    <citation type="journal article" date="2014" name="Int. J. Syst. Evol. Microbiol.">
        <title>Complete genome sequence of Corynebacterium casei LMG S-19264T (=DSM 44701T), isolated from a smear-ripened cheese.</title>
        <authorList>
            <consortium name="US DOE Joint Genome Institute (JGI-PGF)"/>
            <person name="Walter F."/>
            <person name="Albersmeier A."/>
            <person name="Kalinowski J."/>
            <person name="Ruckert C."/>
        </authorList>
    </citation>
    <scope>NUCLEOTIDE SEQUENCE</scope>
    <source>
        <strain evidence="1">CGMCC 1.10998</strain>
    </source>
</reference>
<sequence length="80" mass="8853">MVREWQESLREIAATIATVEASLDHDLQNAGNDAIAIEDQPDFDSLLNDLRELASLRAQRGLFSELLGLADALSAEEQRD</sequence>